<dbReference type="InterPro" id="IPR017896">
    <property type="entry name" value="4Fe4S_Fe-S-bd"/>
</dbReference>
<dbReference type="PROSITE" id="PS51839">
    <property type="entry name" value="4FE4S_HC3"/>
    <property type="match status" value="1"/>
</dbReference>
<dbReference type="Gene3D" id="3.30.70.20">
    <property type="match status" value="1"/>
</dbReference>
<evidence type="ECO:0000259" key="9">
    <source>
        <dbReference type="PROSITE" id="PS51379"/>
    </source>
</evidence>
<dbReference type="Pfam" id="PF12838">
    <property type="entry name" value="Fer4_7"/>
    <property type="match status" value="1"/>
</dbReference>
<dbReference type="SUPFAM" id="SSF54862">
    <property type="entry name" value="4Fe-4S ferredoxins"/>
    <property type="match status" value="1"/>
</dbReference>
<evidence type="ECO:0000256" key="5">
    <source>
        <dbReference type="ARBA" id="ARBA00023002"/>
    </source>
</evidence>
<keyword evidence="5" id="KW-0560">Oxidoreductase</keyword>
<reference evidence="11 12" key="1">
    <citation type="submission" date="2016-10" db="EMBL/GenBank/DDBJ databases">
        <authorList>
            <person name="de Groot N.N."/>
        </authorList>
    </citation>
    <scope>NUCLEOTIDE SEQUENCE [LARGE SCALE GENOMIC DNA]</scope>
    <source>
        <strain evidence="11 12">DSM 23310</strain>
    </source>
</reference>
<dbReference type="EMBL" id="FNNG01000009">
    <property type="protein sequence ID" value="SDX33514.1"/>
    <property type="molecule type" value="Genomic_DNA"/>
</dbReference>
<dbReference type="InterPro" id="IPR036010">
    <property type="entry name" value="2Fe-2S_ferredoxin-like_sf"/>
</dbReference>
<keyword evidence="3" id="KW-0479">Metal-binding</keyword>
<proteinExistence type="predicted"/>
<dbReference type="PANTHER" id="PTHR43105">
    <property type="entry name" value="RESPIRATORY NITRATE REDUCTASE"/>
    <property type="match status" value="1"/>
</dbReference>
<keyword evidence="2" id="KW-0001">2Fe-2S</keyword>
<accession>A0A1H3AWM5</accession>
<dbReference type="InterPro" id="IPR017900">
    <property type="entry name" value="4Fe4S_Fe_S_CS"/>
</dbReference>
<dbReference type="PROSITE" id="PS51085">
    <property type="entry name" value="2FE2S_FER_2"/>
    <property type="match status" value="1"/>
</dbReference>
<evidence type="ECO:0000256" key="2">
    <source>
        <dbReference type="ARBA" id="ARBA00022714"/>
    </source>
</evidence>
<dbReference type="Gene3D" id="3.30.200.210">
    <property type="match status" value="1"/>
</dbReference>
<dbReference type="SMART" id="SM00929">
    <property type="entry name" value="NADH-G_4Fe-4S_3"/>
    <property type="match status" value="1"/>
</dbReference>
<organism evidence="11 12">
    <name type="scientific">Tepidimicrobium xylanilyticum</name>
    <dbReference type="NCBI Taxonomy" id="1123352"/>
    <lineage>
        <taxon>Bacteria</taxon>
        <taxon>Bacillati</taxon>
        <taxon>Bacillota</taxon>
        <taxon>Tissierellia</taxon>
        <taxon>Tissierellales</taxon>
        <taxon>Tepidimicrobiaceae</taxon>
        <taxon>Tepidimicrobium</taxon>
    </lineage>
</organism>
<dbReference type="PROSITE" id="PS51379">
    <property type="entry name" value="4FE4S_FER_2"/>
    <property type="match status" value="2"/>
</dbReference>
<dbReference type="Proteomes" id="UP000198828">
    <property type="component" value="Unassembled WGS sequence"/>
</dbReference>
<dbReference type="PANTHER" id="PTHR43105:SF14">
    <property type="entry name" value="FORMATE DEHYDROGENASE H"/>
    <property type="match status" value="1"/>
</dbReference>
<sequence>MGNVTLTIDGQKVTVPKDYYIIQAAKKIGIDIPALCYDPNLEVVSACRLCLVEIEGRKKLEASCSTKVREGMVVYTESERVVAMRREILQLLLDNHPNDCLTCQKAGECLLQTYAYRYDVKFRKHGGARRPNYVDTSSPYILKDDSKCILCGKCVRTCAQVHDRKVLSFAGRGFDTRIVADADFTLEESTCVSCNRCVTVCPVGALVDKRLLGKTRVWDSDIKGVKCKACDYGCNFEVISKRGKNIAVRAKAPSEGRPLCLKGRLTTEFLYVNEPETPYKKVNGKFVETSWKEALELGDVFEKLLLEEEKSK</sequence>
<keyword evidence="6" id="KW-0408">Iron</keyword>
<dbReference type="GO" id="GO:0016020">
    <property type="term" value="C:membrane"/>
    <property type="evidence" value="ECO:0007669"/>
    <property type="project" value="TreeGrafter"/>
</dbReference>
<protein>
    <submittedName>
        <fullName evidence="11">4Fe-4S dicluster domain-containing protein</fullName>
    </submittedName>
</protein>
<evidence type="ECO:0000313" key="11">
    <source>
        <dbReference type="EMBL" id="SDX33514.1"/>
    </source>
</evidence>
<dbReference type="SUPFAM" id="SSF54292">
    <property type="entry name" value="2Fe-2S ferredoxin-like"/>
    <property type="match status" value="1"/>
</dbReference>
<evidence type="ECO:0000256" key="3">
    <source>
        <dbReference type="ARBA" id="ARBA00022723"/>
    </source>
</evidence>
<dbReference type="OrthoDB" id="9803192at2"/>
<dbReference type="FunFam" id="3.10.20.740:FF:000005">
    <property type="entry name" value="NADH:ubiquinone oxidoreductase subunit"/>
    <property type="match status" value="1"/>
</dbReference>
<dbReference type="CDD" id="cd00207">
    <property type="entry name" value="fer2"/>
    <property type="match status" value="1"/>
</dbReference>
<dbReference type="Gene3D" id="3.10.20.740">
    <property type="match status" value="1"/>
</dbReference>
<dbReference type="GO" id="GO:0051537">
    <property type="term" value="F:2 iron, 2 sulfur cluster binding"/>
    <property type="evidence" value="ECO:0007669"/>
    <property type="project" value="UniProtKB-KW"/>
</dbReference>
<dbReference type="PROSITE" id="PS00198">
    <property type="entry name" value="4FE4S_FER_1"/>
    <property type="match status" value="1"/>
</dbReference>
<evidence type="ECO:0000259" key="10">
    <source>
        <dbReference type="PROSITE" id="PS51839"/>
    </source>
</evidence>
<dbReference type="InterPro" id="IPR019574">
    <property type="entry name" value="NADH_UbQ_OxRdtase_Gsu_4Fe4S-bd"/>
</dbReference>
<feature type="domain" description="2Fe-2S ferredoxin-type" evidence="8">
    <location>
        <begin position="2"/>
        <end position="80"/>
    </location>
</feature>
<keyword evidence="4" id="KW-0677">Repeat</keyword>
<dbReference type="InterPro" id="IPR001041">
    <property type="entry name" value="2Fe-2S_ferredoxin-type"/>
</dbReference>
<name>A0A1H3AWM5_9FIRM</name>
<evidence type="ECO:0000256" key="6">
    <source>
        <dbReference type="ARBA" id="ARBA00023004"/>
    </source>
</evidence>
<dbReference type="AlphaFoldDB" id="A0A1H3AWM5"/>
<evidence type="ECO:0000256" key="7">
    <source>
        <dbReference type="ARBA" id="ARBA00023014"/>
    </source>
</evidence>
<evidence type="ECO:0000256" key="1">
    <source>
        <dbReference type="ARBA" id="ARBA00022485"/>
    </source>
</evidence>
<dbReference type="RefSeq" id="WP_093753545.1">
    <property type="nucleotide sequence ID" value="NZ_BSYN01000008.1"/>
</dbReference>
<gene>
    <name evidence="11" type="ORF">SAMN05660923_02144</name>
</gene>
<feature type="domain" description="4Fe-4S ferredoxin-type" evidence="9">
    <location>
        <begin position="139"/>
        <end position="158"/>
    </location>
</feature>
<dbReference type="FunFam" id="3.30.70.20:FF:000035">
    <property type="entry name" value="Iron hydrogenase 1"/>
    <property type="match status" value="1"/>
</dbReference>
<evidence type="ECO:0000256" key="4">
    <source>
        <dbReference type="ARBA" id="ARBA00022737"/>
    </source>
</evidence>
<dbReference type="GO" id="GO:0022904">
    <property type="term" value="P:respiratory electron transport chain"/>
    <property type="evidence" value="ECO:0007669"/>
    <property type="project" value="TreeGrafter"/>
</dbReference>
<dbReference type="Pfam" id="PF10588">
    <property type="entry name" value="NADH-G_4Fe-4S_3"/>
    <property type="match status" value="1"/>
</dbReference>
<feature type="domain" description="4Fe-4S ferredoxin-type" evidence="9">
    <location>
        <begin position="182"/>
        <end position="211"/>
    </location>
</feature>
<keyword evidence="7" id="KW-0411">Iron-sulfur</keyword>
<evidence type="ECO:0000313" key="12">
    <source>
        <dbReference type="Proteomes" id="UP000198828"/>
    </source>
</evidence>
<dbReference type="GO" id="GO:0051539">
    <property type="term" value="F:4 iron, 4 sulfur cluster binding"/>
    <property type="evidence" value="ECO:0007669"/>
    <property type="project" value="UniProtKB-KW"/>
</dbReference>
<keyword evidence="1" id="KW-0004">4Fe-4S</keyword>
<dbReference type="GO" id="GO:0046872">
    <property type="term" value="F:metal ion binding"/>
    <property type="evidence" value="ECO:0007669"/>
    <property type="project" value="UniProtKB-KW"/>
</dbReference>
<dbReference type="SUPFAM" id="SSF53706">
    <property type="entry name" value="Formate dehydrogenase/DMSO reductase, domains 1-3"/>
    <property type="match status" value="1"/>
</dbReference>
<dbReference type="Pfam" id="PF13510">
    <property type="entry name" value="Fer2_4"/>
    <property type="match status" value="1"/>
</dbReference>
<keyword evidence="12" id="KW-1185">Reference proteome</keyword>
<dbReference type="InterPro" id="IPR050123">
    <property type="entry name" value="Prok_molybdopt-oxidoreductase"/>
</dbReference>
<dbReference type="GO" id="GO:0003954">
    <property type="term" value="F:NADH dehydrogenase activity"/>
    <property type="evidence" value="ECO:0007669"/>
    <property type="project" value="TreeGrafter"/>
</dbReference>
<feature type="domain" description="4Fe-4S His(Cys)3-ligated-type" evidence="10">
    <location>
        <begin position="80"/>
        <end position="119"/>
    </location>
</feature>
<evidence type="ECO:0000259" key="8">
    <source>
        <dbReference type="PROSITE" id="PS51085"/>
    </source>
</evidence>